<dbReference type="Proteomes" id="UP000244152">
    <property type="component" value="Unassembled WGS sequence"/>
</dbReference>
<dbReference type="GO" id="GO:0015288">
    <property type="term" value="F:porin activity"/>
    <property type="evidence" value="ECO:0007669"/>
    <property type="project" value="InterPro"/>
</dbReference>
<evidence type="ECO:0000313" key="5">
    <source>
        <dbReference type="Proteomes" id="UP000244152"/>
    </source>
</evidence>
<evidence type="ECO:0000256" key="3">
    <source>
        <dbReference type="SAM" id="Phobius"/>
    </source>
</evidence>
<comment type="caution">
    <text evidence="4">The sequence shown here is derived from an EMBL/GenBank/DDBJ whole genome shotgun (WGS) entry which is preliminary data.</text>
</comment>
<gene>
    <name evidence="4" type="ORF">C8R21_1462</name>
</gene>
<dbReference type="AlphaFoldDB" id="A0A2T5I2D7"/>
<comment type="similarity">
    <text evidence="1 2">Belongs to the OprB family.</text>
</comment>
<protein>
    <submittedName>
        <fullName evidence="4">Carbohydrate-selective porin (OprB family)</fullName>
    </submittedName>
</protein>
<accession>A0A2T5I2D7</accession>
<dbReference type="GO" id="GO:0016020">
    <property type="term" value="C:membrane"/>
    <property type="evidence" value="ECO:0007669"/>
    <property type="project" value="InterPro"/>
</dbReference>
<sequence length="514" mass="57637">MIPCKKFLRRSPIERLAEGRTTPGSGNPGTTVLLFKILLVCYLLFSVMLVRAGVTEPNPRPEDAFDFMNVLAKKRLHDLKDERWNAYGQFTYISSWKSGFPASYTNLNGSINSLLPGSERSFTGTATLYLGLKTWHGGEIYYVPELISMRPLSDLKGLGGVIQNFELQKGGSETPIYYQSRLFFKQTFGFGGERIQLTSDPMQLGTTVDSRRLVLRFGNFSVIDFFDKNSYSGDLRRQFLNMAFMTYAAFDFAADARGYTWGGAAEYFYDDWTIRFAHVTTSINPNQLPLDMRVFKYYGQQVEVERRHLLNGHPGAVRVLAYRNHENMGKFSDAIAAFRFDPNKNATTCTGFNYGSGNAGAPDLCWARKPNDKIGIGINIEQQVLDGVGLFFRGMYSDGKTEVYSYTSTDRSISLGALVNGFRWGRHRDLLGIGFAAGWISSQHAKYLNMGGIDGFIGDGRIKAHVEDVVDIFYSVNVLGSLWVSADYQHITNPGFNADRGPVNIYGLRVHAEF</sequence>
<evidence type="ECO:0000256" key="1">
    <source>
        <dbReference type="ARBA" id="ARBA00008769"/>
    </source>
</evidence>
<proteinExistence type="inferred from homology"/>
<dbReference type="EMBL" id="QAOK01000046">
    <property type="protein sequence ID" value="PTQ78004.1"/>
    <property type="molecule type" value="Genomic_DNA"/>
</dbReference>
<dbReference type="RefSeq" id="WP_258192441.1">
    <property type="nucleotide sequence ID" value="NZ_QAOK01000046.1"/>
</dbReference>
<name>A0A2T5I2D7_9PROT</name>
<reference evidence="4 5" key="1">
    <citation type="submission" date="2018-04" db="EMBL/GenBank/DDBJ databases">
        <title>Active sludge and wastewater microbial communities from Klosterneuburg, Austria.</title>
        <authorList>
            <person name="Wagner M."/>
        </authorList>
    </citation>
    <scope>NUCLEOTIDE SEQUENCE [LARGE SCALE GENOMIC DNA]</scope>
    <source>
        <strain evidence="4 5">Nl12</strain>
    </source>
</reference>
<dbReference type="Pfam" id="PF04966">
    <property type="entry name" value="OprB"/>
    <property type="match status" value="1"/>
</dbReference>
<dbReference type="InterPro" id="IPR038673">
    <property type="entry name" value="OprB_sf"/>
</dbReference>
<keyword evidence="3" id="KW-1133">Transmembrane helix</keyword>
<dbReference type="GO" id="GO:0008643">
    <property type="term" value="P:carbohydrate transport"/>
    <property type="evidence" value="ECO:0007669"/>
    <property type="project" value="InterPro"/>
</dbReference>
<dbReference type="Gene3D" id="2.40.160.180">
    <property type="entry name" value="Carbohydrate-selective porin OprB"/>
    <property type="match status" value="1"/>
</dbReference>
<dbReference type="InterPro" id="IPR007049">
    <property type="entry name" value="Carb-sel_porin_OprB"/>
</dbReference>
<evidence type="ECO:0000256" key="2">
    <source>
        <dbReference type="RuleBase" id="RU363072"/>
    </source>
</evidence>
<keyword evidence="3" id="KW-0812">Transmembrane</keyword>
<feature type="transmembrane region" description="Helical" evidence="3">
    <location>
        <begin position="33"/>
        <end position="54"/>
    </location>
</feature>
<keyword evidence="3" id="KW-0472">Membrane</keyword>
<evidence type="ECO:0000313" key="4">
    <source>
        <dbReference type="EMBL" id="PTQ78004.1"/>
    </source>
</evidence>
<organism evidence="4 5">
    <name type="scientific">Nitrosospira multiformis</name>
    <dbReference type="NCBI Taxonomy" id="1231"/>
    <lineage>
        <taxon>Bacteria</taxon>
        <taxon>Pseudomonadati</taxon>
        <taxon>Pseudomonadota</taxon>
        <taxon>Betaproteobacteria</taxon>
        <taxon>Nitrosomonadales</taxon>
        <taxon>Nitrosomonadaceae</taxon>
        <taxon>Nitrosospira</taxon>
    </lineage>
</organism>